<proteinExistence type="predicted"/>
<accession>A0A1F7X8J9</accession>
<reference evidence="1 2" key="1">
    <citation type="journal article" date="2016" name="Nat. Commun.">
        <title>Thousands of microbial genomes shed light on interconnected biogeochemical processes in an aquifer system.</title>
        <authorList>
            <person name="Anantharaman K."/>
            <person name="Brown C.T."/>
            <person name="Hug L.A."/>
            <person name="Sharon I."/>
            <person name="Castelle C.J."/>
            <person name="Probst A.J."/>
            <person name="Thomas B.C."/>
            <person name="Singh A."/>
            <person name="Wilkins M.J."/>
            <person name="Karaoz U."/>
            <person name="Brodie E.L."/>
            <person name="Williams K.H."/>
            <person name="Hubbard S.S."/>
            <person name="Banfield J.F."/>
        </authorList>
    </citation>
    <scope>NUCLEOTIDE SEQUENCE [LARGE SCALE GENOMIC DNA]</scope>
</reference>
<organism evidence="1 2">
    <name type="scientific">Candidatus Woesebacteria bacterium RBG_16_39_8b</name>
    <dbReference type="NCBI Taxonomy" id="1802482"/>
    <lineage>
        <taxon>Bacteria</taxon>
        <taxon>Candidatus Woeseibacteriota</taxon>
    </lineage>
</organism>
<sequence>MTEHLHEGNYPDDQLRATVFEEWYKQHRDLFALILDNKSILQESVVLSRDGDYKISFEYLPECISDYVRFVDVGLLDVFQKDVRRNIGGLTISEPVNLAEIQLGVHIPGTWDRSTTHKYSRKMRYNDFALQLGSWVYFDNMRLNLHQTQELLANPNIVLFEILDIDIYSETITIGPSITK</sequence>
<protein>
    <submittedName>
        <fullName evidence="1">Uncharacterized protein</fullName>
    </submittedName>
</protein>
<evidence type="ECO:0000313" key="1">
    <source>
        <dbReference type="EMBL" id="OGM11360.1"/>
    </source>
</evidence>
<name>A0A1F7X8J9_9BACT</name>
<dbReference type="AlphaFoldDB" id="A0A1F7X8J9"/>
<gene>
    <name evidence="1" type="ORF">A2V80_02390</name>
</gene>
<dbReference type="Proteomes" id="UP000179013">
    <property type="component" value="Unassembled WGS sequence"/>
</dbReference>
<dbReference type="EMBL" id="MGFU01000059">
    <property type="protein sequence ID" value="OGM11360.1"/>
    <property type="molecule type" value="Genomic_DNA"/>
</dbReference>
<comment type="caution">
    <text evidence="1">The sequence shown here is derived from an EMBL/GenBank/DDBJ whole genome shotgun (WGS) entry which is preliminary data.</text>
</comment>
<evidence type="ECO:0000313" key="2">
    <source>
        <dbReference type="Proteomes" id="UP000179013"/>
    </source>
</evidence>